<feature type="transmembrane region" description="Helical" evidence="1">
    <location>
        <begin position="117"/>
        <end position="138"/>
    </location>
</feature>
<feature type="transmembrane region" description="Helical" evidence="1">
    <location>
        <begin position="91"/>
        <end position="111"/>
    </location>
</feature>
<dbReference type="AlphaFoldDB" id="A0A2C6KXL1"/>
<keyword evidence="3" id="KW-1185">Reference proteome</keyword>
<evidence type="ECO:0000313" key="3">
    <source>
        <dbReference type="Proteomes" id="UP000221165"/>
    </source>
</evidence>
<accession>A0A2C6KXL1</accession>
<reference evidence="2 3" key="1">
    <citation type="journal article" date="2017" name="Int. J. Parasitol.">
        <title>The genome of the protozoan parasite Cystoisospora suis and a reverse vaccinology approach to identify vaccine candidates.</title>
        <authorList>
            <person name="Palmieri N."/>
            <person name="Shrestha A."/>
            <person name="Ruttkowski B."/>
            <person name="Beck T."/>
            <person name="Vogl C."/>
            <person name="Tomley F."/>
            <person name="Blake D.P."/>
            <person name="Joachim A."/>
        </authorList>
    </citation>
    <scope>NUCLEOTIDE SEQUENCE [LARGE SCALE GENOMIC DNA]</scope>
    <source>
        <strain evidence="2 3">Wien I</strain>
    </source>
</reference>
<evidence type="ECO:0000313" key="2">
    <source>
        <dbReference type="EMBL" id="PHJ20755.1"/>
    </source>
</evidence>
<dbReference type="RefSeq" id="XP_067922441.1">
    <property type="nucleotide sequence ID" value="XM_068065581.1"/>
</dbReference>
<dbReference type="VEuPathDB" id="ToxoDB:CSUI_005405"/>
<keyword evidence="1" id="KW-0472">Membrane</keyword>
<dbReference type="Proteomes" id="UP000221165">
    <property type="component" value="Unassembled WGS sequence"/>
</dbReference>
<protein>
    <recommendedName>
        <fullName evidence="4">Transmembrane protein</fullName>
    </recommendedName>
</protein>
<evidence type="ECO:0000256" key="1">
    <source>
        <dbReference type="SAM" id="Phobius"/>
    </source>
</evidence>
<name>A0A2C6KXL1_9APIC</name>
<organism evidence="2 3">
    <name type="scientific">Cystoisospora suis</name>
    <dbReference type="NCBI Taxonomy" id="483139"/>
    <lineage>
        <taxon>Eukaryota</taxon>
        <taxon>Sar</taxon>
        <taxon>Alveolata</taxon>
        <taxon>Apicomplexa</taxon>
        <taxon>Conoidasida</taxon>
        <taxon>Coccidia</taxon>
        <taxon>Eucoccidiorida</taxon>
        <taxon>Eimeriorina</taxon>
        <taxon>Sarcocystidae</taxon>
        <taxon>Cystoisospora</taxon>
    </lineage>
</organism>
<feature type="non-terminal residue" evidence="2">
    <location>
        <position position="163"/>
    </location>
</feature>
<sequence>MPFVQAYKDVCSLRCGNTGPALTASGALPFVSRVGCGLRRILVQRGAHLWCFGIAALSGLIRTLAFVRLASGCFTSAFRRFLASVFYRRRSFLLTSFSSTIASIVLFRVHLHTEDAWLVSGYRTALAAAVLFIHAFLVSRESVWLFPRKILLYTSVLLFLVPS</sequence>
<comment type="caution">
    <text evidence="2">The sequence shown here is derived from an EMBL/GenBank/DDBJ whole genome shotgun (WGS) entry which is preliminary data.</text>
</comment>
<keyword evidence="1" id="KW-1133">Transmembrane helix</keyword>
<feature type="transmembrane region" description="Helical" evidence="1">
    <location>
        <begin position="47"/>
        <end position="70"/>
    </location>
</feature>
<gene>
    <name evidence="2" type="ORF">CSUI_005405</name>
</gene>
<proteinExistence type="predicted"/>
<evidence type="ECO:0008006" key="4">
    <source>
        <dbReference type="Google" id="ProtNLM"/>
    </source>
</evidence>
<keyword evidence="1" id="KW-0812">Transmembrane</keyword>
<dbReference type="GeneID" id="94428792"/>
<dbReference type="EMBL" id="MIGC01002618">
    <property type="protein sequence ID" value="PHJ20755.1"/>
    <property type="molecule type" value="Genomic_DNA"/>
</dbReference>